<dbReference type="PROSITE" id="PS01311">
    <property type="entry name" value="LGT"/>
    <property type="match status" value="1"/>
</dbReference>
<proteinExistence type="inferred from homology"/>
<evidence type="ECO:0000313" key="9">
    <source>
        <dbReference type="Proteomes" id="UP000318927"/>
    </source>
</evidence>
<dbReference type="GO" id="GO:0008961">
    <property type="term" value="F:phosphatidylglycerol-prolipoprotein diacylglyceryl transferase activity"/>
    <property type="evidence" value="ECO:0007669"/>
    <property type="project" value="UniProtKB-UniRule"/>
</dbReference>
<evidence type="ECO:0000256" key="3">
    <source>
        <dbReference type="ARBA" id="ARBA00022679"/>
    </source>
</evidence>
<dbReference type="RefSeq" id="WP_146368647.1">
    <property type="nucleotide sequence ID" value="NZ_CP042295.1"/>
</dbReference>
<accession>A0A5B8JCQ4</accession>
<dbReference type="OrthoDB" id="871140at2"/>
<dbReference type="NCBIfam" id="TIGR00544">
    <property type="entry name" value="lgt"/>
    <property type="match status" value="1"/>
</dbReference>
<gene>
    <name evidence="7" type="primary">lgt</name>
    <name evidence="8" type="ORF">FRW55_02870</name>
</gene>
<dbReference type="EC" id="2.5.1.145" evidence="7"/>
<keyword evidence="3 7" id="KW-0808">Transferase</keyword>
<evidence type="ECO:0000256" key="4">
    <source>
        <dbReference type="ARBA" id="ARBA00022692"/>
    </source>
</evidence>
<sequence length="319" mass="36672">MNQPTPIWVPEVGIRAGANTPLFSIGSYDFRVYSLMIMLGIIASILSIAFFWYRAKYKIEILMTFILITVPSAIIGARLGFVVEELLYSPNPFAGSHWYAIWDGGLSIQGGVILAVILDLWYGYTQRDVIDMRKVASYIIPTILIGQFIGRWGNFANHELYGRIDYSGQSSLIFGKSFAQNMYIIDNLSESLYGQGVAAYRYPLFLYEGIANIIGYLIIVWIFNLFGIFKPGATSGLYFIHYGIVRSIMEPYRQDSYNLYIVVSIIFAIVGLLVFVYFEFFSRTNYIRVKKSYYWDWEYASEKTVESKFTFKKFLAKLK</sequence>
<dbReference type="PANTHER" id="PTHR30589:SF0">
    <property type="entry name" value="PHOSPHATIDYLGLYCEROL--PROLIPOPROTEIN DIACYLGLYCERYL TRANSFERASE"/>
    <property type="match status" value="1"/>
</dbReference>
<dbReference type="EMBL" id="CP042295">
    <property type="protein sequence ID" value="QDY87083.1"/>
    <property type="molecule type" value="Genomic_DNA"/>
</dbReference>
<dbReference type="InterPro" id="IPR001640">
    <property type="entry name" value="Lgt"/>
</dbReference>
<dbReference type="GO" id="GO:0042158">
    <property type="term" value="P:lipoprotein biosynthetic process"/>
    <property type="evidence" value="ECO:0007669"/>
    <property type="project" value="UniProtKB-UniRule"/>
</dbReference>
<keyword evidence="9" id="KW-1185">Reference proteome</keyword>
<evidence type="ECO:0000256" key="7">
    <source>
        <dbReference type="HAMAP-Rule" id="MF_01147"/>
    </source>
</evidence>
<comment type="pathway">
    <text evidence="7">Protein modification; lipoprotein biosynthesis (diacylglyceryl transfer).</text>
</comment>
<evidence type="ECO:0000256" key="1">
    <source>
        <dbReference type="ARBA" id="ARBA00007150"/>
    </source>
</evidence>
<evidence type="ECO:0000256" key="6">
    <source>
        <dbReference type="ARBA" id="ARBA00023136"/>
    </source>
</evidence>
<dbReference type="KEGG" id="mans:FRW55_02870"/>
<dbReference type="Proteomes" id="UP000318927">
    <property type="component" value="Chromosome"/>
</dbReference>
<keyword evidence="8" id="KW-0449">Lipoprotein</keyword>
<feature type="transmembrane region" description="Helical" evidence="7">
    <location>
        <begin position="259"/>
        <end position="281"/>
    </location>
</feature>
<feature type="transmembrane region" description="Helical" evidence="7">
    <location>
        <begin position="60"/>
        <end position="81"/>
    </location>
</feature>
<reference evidence="8 9" key="1">
    <citation type="journal article" date="2019" name="Microbiol. Resour. Announc.">
        <title>Complete Genome Sequences of Three Mycoplasma anserisalpingitis (Mycoplasma sp. 1220) Strains.</title>
        <authorList>
            <person name="Grozner D."/>
            <person name="Forro B."/>
            <person name="Kovacs A.B."/>
            <person name="Marton S."/>
            <person name="Banyai K."/>
            <person name="Kreizinger Z."/>
            <person name="Sulyok K.M."/>
            <person name="Gyuranecz M."/>
        </authorList>
    </citation>
    <scope>NUCLEOTIDE SEQUENCE [LARGE SCALE GENOMIC DNA]</scope>
    <source>
        <strain evidence="8 9">ATCC:BAA-2147</strain>
    </source>
</reference>
<dbReference type="HAMAP" id="MF_01147">
    <property type="entry name" value="Lgt"/>
    <property type="match status" value="1"/>
</dbReference>
<dbReference type="AlphaFoldDB" id="A0A5B8JCQ4"/>
<organism evidence="8 9">
    <name type="scientific">Mycoplasma anserisalpingitidis</name>
    <dbReference type="NCBI Taxonomy" id="519450"/>
    <lineage>
        <taxon>Bacteria</taxon>
        <taxon>Bacillati</taxon>
        <taxon>Mycoplasmatota</taxon>
        <taxon>Mollicutes</taxon>
        <taxon>Mycoplasmataceae</taxon>
        <taxon>Mycoplasma</taxon>
    </lineage>
</organism>
<dbReference type="Pfam" id="PF01790">
    <property type="entry name" value="LGT"/>
    <property type="match status" value="1"/>
</dbReference>
<dbReference type="PANTHER" id="PTHR30589">
    <property type="entry name" value="PROLIPOPROTEIN DIACYLGLYCERYL TRANSFERASE"/>
    <property type="match status" value="1"/>
</dbReference>
<comment type="similarity">
    <text evidence="1 7">Belongs to the Lgt family.</text>
</comment>
<feature type="binding site" evidence="7">
    <location>
        <position position="151"/>
    </location>
    <ligand>
        <name>a 1,2-diacyl-sn-glycero-3-phospho-(1'-sn-glycerol)</name>
        <dbReference type="ChEBI" id="CHEBI:64716"/>
    </ligand>
</feature>
<evidence type="ECO:0000256" key="5">
    <source>
        <dbReference type="ARBA" id="ARBA00022989"/>
    </source>
</evidence>
<comment type="catalytic activity">
    <reaction evidence="7">
        <text>L-cysteinyl-[prolipoprotein] + a 1,2-diacyl-sn-glycero-3-phospho-(1'-sn-glycerol) = an S-1,2-diacyl-sn-glyceryl-L-cysteinyl-[prolipoprotein] + sn-glycerol 1-phosphate + H(+)</text>
        <dbReference type="Rhea" id="RHEA:56712"/>
        <dbReference type="Rhea" id="RHEA-COMP:14679"/>
        <dbReference type="Rhea" id="RHEA-COMP:14680"/>
        <dbReference type="ChEBI" id="CHEBI:15378"/>
        <dbReference type="ChEBI" id="CHEBI:29950"/>
        <dbReference type="ChEBI" id="CHEBI:57685"/>
        <dbReference type="ChEBI" id="CHEBI:64716"/>
        <dbReference type="ChEBI" id="CHEBI:140658"/>
        <dbReference type="EC" id="2.5.1.145"/>
    </reaction>
</comment>
<feature type="transmembrane region" description="Helical" evidence="7">
    <location>
        <begin position="210"/>
        <end position="229"/>
    </location>
</feature>
<feature type="transmembrane region" description="Helical" evidence="7">
    <location>
        <begin position="32"/>
        <end position="53"/>
    </location>
</feature>
<feature type="transmembrane region" description="Helical" evidence="7">
    <location>
        <begin position="101"/>
        <end position="124"/>
    </location>
</feature>
<dbReference type="GO" id="GO:0005886">
    <property type="term" value="C:plasma membrane"/>
    <property type="evidence" value="ECO:0007669"/>
    <property type="project" value="UniProtKB-SubCell"/>
</dbReference>
<keyword evidence="5 7" id="KW-1133">Transmembrane helix</keyword>
<evidence type="ECO:0000256" key="2">
    <source>
        <dbReference type="ARBA" id="ARBA00022475"/>
    </source>
</evidence>
<evidence type="ECO:0000313" key="8">
    <source>
        <dbReference type="EMBL" id="QDY87083.1"/>
    </source>
</evidence>
<comment type="subcellular location">
    <subcellularLocation>
        <location evidence="7">Cell membrane</location>
        <topology evidence="7">Multi-pass membrane protein</topology>
    </subcellularLocation>
</comment>
<keyword evidence="6 7" id="KW-0472">Membrane</keyword>
<dbReference type="UniPathway" id="UPA00664"/>
<keyword evidence="4 7" id="KW-0812">Transmembrane</keyword>
<protein>
    <recommendedName>
        <fullName evidence="7">Phosphatidylglycerol--prolipoprotein diacylglyceryl transferase</fullName>
        <ecNumber evidence="7">2.5.1.145</ecNumber>
    </recommendedName>
</protein>
<keyword evidence="2 7" id="KW-1003">Cell membrane</keyword>
<name>A0A5B8JCQ4_9MOLU</name>
<comment type="function">
    <text evidence="7">Catalyzes the transfer of the diacylglyceryl group from phosphatidylglycerol to the sulfhydryl group of the N-terminal cysteine of a prolipoprotein, the first step in the formation of mature lipoproteins.</text>
</comment>